<dbReference type="Proteomes" id="UP001566331">
    <property type="component" value="Unassembled WGS sequence"/>
</dbReference>
<reference evidence="3 4" key="1">
    <citation type="submission" date="2024-07" db="EMBL/GenBank/DDBJ databases">
        <title>Luteimonas salilacus sp. nov., isolated from the shore soil of Salt Lake in Tibet of China.</title>
        <authorList>
            <person name="Zhang X."/>
            <person name="Li A."/>
        </authorList>
    </citation>
    <scope>NUCLEOTIDE SEQUENCE [LARGE SCALE GENOMIC DNA]</scope>
    <source>
        <strain evidence="3 4">B3-2-R+30</strain>
    </source>
</reference>
<keyword evidence="1" id="KW-0732">Signal</keyword>
<protein>
    <submittedName>
        <fullName evidence="3">YceI family protein</fullName>
    </submittedName>
</protein>
<dbReference type="PANTHER" id="PTHR34406:SF1">
    <property type="entry name" value="PROTEIN YCEI"/>
    <property type="match status" value="1"/>
</dbReference>
<dbReference type="EMBL" id="JBFWIC010000014">
    <property type="protein sequence ID" value="MEZ0475246.1"/>
    <property type="molecule type" value="Genomic_DNA"/>
</dbReference>
<feature type="signal peptide" evidence="1">
    <location>
        <begin position="1"/>
        <end position="20"/>
    </location>
</feature>
<dbReference type="SMART" id="SM00867">
    <property type="entry name" value="YceI"/>
    <property type="match status" value="1"/>
</dbReference>
<evidence type="ECO:0000256" key="1">
    <source>
        <dbReference type="SAM" id="SignalP"/>
    </source>
</evidence>
<comment type="caution">
    <text evidence="3">The sequence shown here is derived from an EMBL/GenBank/DDBJ whole genome shotgun (WGS) entry which is preliminary data.</text>
</comment>
<dbReference type="Pfam" id="PF04264">
    <property type="entry name" value="YceI"/>
    <property type="match status" value="1"/>
</dbReference>
<dbReference type="Gene3D" id="2.40.128.110">
    <property type="entry name" value="Lipid/polyisoprenoid-binding, YceI-like"/>
    <property type="match status" value="1"/>
</dbReference>
<feature type="domain" description="Lipid/polyisoprenoid-binding YceI-like" evidence="2">
    <location>
        <begin position="25"/>
        <end position="185"/>
    </location>
</feature>
<evidence type="ECO:0000313" key="4">
    <source>
        <dbReference type="Proteomes" id="UP001566331"/>
    </source>
</evidence>
<dbReference type="PANTHER" id="PTHR34406">
    <property type="entry name" value="PROTEIN YCEI"/>
    <property type="match status" value="1"/>
</dbReference>
<keyword evidence="4" id="KW-1185">Reference proteome</keyword>
<evidence type="ECO:0000313" key="3">
    <source>
        <dbReference type="EMBL" id="MEZ0475246.1"/>
    </source>
</evidence>
<dbReference type="SUPFAM" id="SSF101874">
    <property type="entry name" value="YceI-like"/>
    <property type="match status" value="1"/>
</dbReference>
<proteinExistence type="predicted"/>
<evidence type="ECO:0000259" key="2">
    <source>
        <dbReference type="SMART" id="SM00867"/>
    </source>
</evidence>
<name>A0ABV4HR71_9GAMM</name>
<organism evidence="3 4">
    <name type="scientific">Luteimonas salinilitoris</name>
    <dbReference type="NCBI Taxonomy" id="3237697"/>
    <lineage>
        <taxon>Bacteria</taxon>
        <taxon>Pseudomonadati</taxon>
        <taxon>Pseudomonadota</taxon>
        <taxon>Gammaproteobacteria</taxon>
        <taxon>Lysobacterales</taxon>
        <taxon>Lysobacteraceae</taxon>
        <taxon>Luteimonas</taxon>
    </lineage>
</organism>
<gene>
    <name evidence="3" type="ORF">AB6713_11550</name>
</gene>
<dbReference type="InterPro" id="IPR007372">
    <property type="entry name" value="Lipid/polyisoprenoid-bd_YceI"/>
</dbReference>
<feature type="chain" id="PRO_5045415204" evidence="1">
    <location>
        <begin position="21"/>
        <end position="188"/>
    </location>
</feature>
<sequence>MKRHVALLIALLLLPAAPSAGNGDDVVIDNDASRVSFTLRTRWGQSLEGRFPEFDGEIRLLADGRKQVHLWLSARDIEIVGHPRYTRLTRGEGFFDAERYPQVTFVSEAFAPALVRAGGELAGVLDIRGVQRRELFEIAPAACERPLVDCPVEVTGSVRRADYAMDRWAFALAERVQFDLSLRAAPAR</sequence>
<dbReference type="InterPro" id="IPR036761">
    <property type="entry name" value="TTHA0802/YceI-like_sf"/>
</dbReference>
<accession>A0ABV4HR71</accession>
<dbReference type="RefSeq" id="WP_370564683.1">
    <property type="nucleotide sequence ID" value="NZ_JBFWIB010000009.1"/>
</dbReference>